<dbReference type="InterPro" id="IPR045851">
    <property type="entry name" value="AMP-bd_C_sf"/>
</dbReference>
<dbReference type="PANTHER" id="PTHR43201">
    <property type="entry name" value="ACYL-COA SYNTHETASE"/>
    <property type="match status" value="1"/>
</dbReference>
<dbReference type="GO" id="GO:0006631">
    <property type="term" value="P:fatty acid metabolic process"/>
    <property type="evidence" value="ECO:0007669"/>
    <property type="project" value="TreeGrafter"/>
</dbReference>
<accession>A0A6N4E2W1</accession>
<dbReference type="InterPro" id="IPR025110">
    <property type="entry name" value="AMP-bd_C"/>
</dbReference>
<dbReference type="InterPro" id="IPR000873">
    <property type="entry name" value="AMP-dep_synth/lig_dom"/>
</dbReference>
<name>A0A6N4E2W1_9GAMM</name>
<dbReference type="Pfam" id="PF00501">
    <property type="entry name" value="AMP-binding"/>
    <property type="match status" value="1"/>
</dbReference>
<evidence type="ECO:0000259" key="2">
    <source>
        <dbReference type="Pfam" id="PF13193"/>
    </source>
</evidence>
<reference evidence="3 4" key="1">
    <citation type="submission" date="2018-01" db="EMBL/GenBank/DDBJ databases">
        <title>Novel co-symbiosis in the lucinid bivalve Phacoides pectinatus.</title>
        <authorList>
            <person name="Lim S.J."/>
            <person name="Davis B.G."/>
            <person name="Gill D.E."/>
            <person name="Engel A.S."/>
            <person name="Anderson L.C."/>
            <person name="Campbell B.J."/>
        </authorList>
    </citation>
    <scope>NUCLEOTIDE SEQUENCE [LARGE SCALE GENOMIC DNA]</scope>
    <source>
        <strain evidence="3">N3_P5</strain>
    </source>
</reference>
<evidence type="ECO:0000313" key="4">
    <source>
        <dbReference type="Proteomes" id="UP000250928"/>
    </source>
</evidence>
<dbReference type="AlphaFoldDB" id="A0A6N4E2W1"/>
<dbReference type="PANTHER" id="PTHR43201:SF32">
    <property type="entry name" value="2-SUCCINYLBENZOATE--COA LIGASE, CHLOROPLASTIC_PEROXISOMAL"/>
    <property type="match status" value="1"/>
</dbReference>
<dbReference type="CDD" id="cd04433">
    <property type="entry name" value="AFD_class_I"/>
    <property type="match status" value="1"/>
</dbReference>
<dbReference type="EMBL" id="PQCO01000077">
    <property type="protein sequence ID" value="PUE05444.1"/>
    <property type="molecule type" value="Genomic_DNA"/>
</dbReference>
<comment type="caution">
    <text evidence="3">The sequence shown here is derived from an EMBL/GenBank/DDBJ whole genome shotgun (WGS) entry which is preliminary data.</text>
</comment>
<protein>
    <submittedName>
        <fullName evidence="3">2-succinylbenzoate--CoA ligase</fullName>
    </submittedName>
</protein>
<dbReference type="SUPFAM" id="SSF56801">
    <property type="entry name" value="Acetyl-CoA synthetase-like"/>
    <property type="match status" value="1"/>
</dbReference>
<dbReference type="Proteomes" id="UP000250928">
    <property type="component" value="Unassembled WGS sequence"/>
</dbReference>
<sequence>GAHTPRLRRLYPPRQPPDPAAADLRLILHTSGSEGAPRGVMHTGRALDAASAAACRRLGFAAGDLWLACLAPWHIGGIAILERARHCGGRVLALPGFDAARVWRALRRHPVSHLSLVPAMLGRLLDEAAGCRPPSSLRRVLIGGGALSRPLYERASAQGWPLCVSYGLSEAGSQVATDCGDGAPWRPGAAGLPLEGVEVAIEAGDVDTPGRILLRGPMLMSGYLNPARRPGDGLAGEGWFRSGDLGYLEQGRLHVLGRGDDVIVSAGVNVHPALVERALQRHPGVREAVVVGVADPLYGERITALVVGRVEPDALLAWCREHISSAERPRRVVSLDALPRLGNGKPDRMRLRRLAGQA</sequence>
<dbReference type="Gene3D" id="3.40.50.12780">
    <property type="entry name" value="N-terminal domain of ligase-like"/>
    <property type="match status" value="1"/>
</dbReference>
<gene>
    <name evidence="3" type="ORF">C3L24_01175</name>
</gene>
<dbReference type="GO" id="GO:0031956">
    <property type="term" value="F:medium-chain fatty acid-CoA ligase activity"/>
    <property type="evidence" value="ECO:0007669"/>
    <property type="project" value="TreeGrafter"/>
</dbReference>
<feature type="domain" description="AMP-binding enzyme C-terminal" evidence="2">
    <location>
        <begin position="275"/>
        <end position="345"/>
    </location>
</feature>
<feature type="domain" description="AMP-dependent synthetase/ligase" evidence="1">
    <location>
        <begin position="13"/>
        <end position="224"/>
    </location>
</feature>
<feature type="non-terminal residue" evidence="3">
    <location>
        <position position="1"/>
    </location>
</feature>
<dbReference type="Pfam" id="PF13193">
    <property type="entry name" value="AMP-binding_C"/>
    <property type="match status" value="1"/>
</dbReference>
<dbReference type="InterPro" id="IPR042099">
    <property type="entry name" value="ANL_N_sf"/>
</dbReference>
<dbReference type="InterPro" id="IPR020845">
    <property type="entry name" value="AMP-binding_CS"/>
</dbReference>
<dbReference type="PROSITE" id="PS00455">
    <property type="entry name" value="AMP_BINDING"/>
    <property type="match status" value="1"/>
</dbReference>
<keyword evidence="3" id="KW-0436">Ligase</keyword>
<evidence type="ECO:0000259" key="1">
    <source>
        <dbReference type="Pfam" id="PF00501"/>
    </source>
</evidence>
<proteinExistence type="predicted"/>
<dbReference type="Gene3D" id="3.30.300.30">
    <property type="match status" value="1"/>
</dbReference>
<organism evidence="3 4">
    <name type="scientific">Candidatus Sedimenticola endophacoides</name>
    <dbReference type="NCBI Taxonomy" id="2548426"/>
    <lineage>
        <taxon>Bacteria</taxon>
        <taxon>Pseudomonadati</taxon>
        <taxon>Pseudomonadota</taxon>
        <taxon>Gammaproteobacteria</taxon>
        <taxon>Chromatiales</taxon>
        <taxon>Sedimenticolaceae</taxon>
        <taxon>Sedimenticola</taxon>
    </lineage>
</organism>
<evidence type="ECO:0000313" key="3">
    <source>
        <dbReference type="EMBL" id="PUE05444.1"/>
    </source>
</evidence>